<evidence type="ECO:0000256" key="4">
    <source>
        <dbReference type="ARBA" id="ARBA00022475"/>
    </source>
</evidence>
<protein>
    <submittedName>
        <fullName evidence="10">ABC transporter</fullName>
    </submittedName>
</protein>
<feature type="transmembrane region" description="Helical" evidence="8">
    <location>
        <begin position="353"/>
        <end position="374"/>
    </location>
</feature>
<comment type="caution">
    <text evidence="10">The sequence shown here is derived from an EMBL/GenBank/DDBJ whole genome shotgun (WGS) entry which is preliminary data.</text>
</comment>
<feature type="transmembrane region" description="Helical" evidence="8">
    <location>
        <begin position="266"/>
        <end position="290"/>
    </location>
</feature>
<organism evidence="10 11">
    <name type="scientific">Zoogloea oryzae</name>
    <dbReference type="NCBI Taxonomy" id="310767"/>
    <lineage>
        <taxon>Bacteria</taxon>
        <taxon>Pseudomonadati</taxon>
        <taxon>Pseudomonadota</taxon>
        <taxon>Betaproteobacteria</taxon>
        <taxon>Rhodocyclales</taxon>
        <taxon>Zoogloeaceae</taxon>
        <taxon>Zoogloea</taxon>
    </lineage>
</organism>
<evidence type="ECO:0000256" key="7">
    <source>
        <dbReference type="ARBA" id="ARBA00023136"/>
    </source>
</evidence>
<dbReference type="Pfam" id="PF12698">
    <property type="entry name" value="ABC2_membrane_3"/>
    <property type="match status" value="1"/>
</dbReference>
<evidence type="ECO:0000313" key="11">
    <source>
        <dbReference type="Proteomes" id="UP001157167"/>
    </source>
</evidence>
<keyword evidence="4" id="KW-1003">Cell membrane</keyword>
<name>A0ABQ6FF46_9RHOO</name>
<evidence type="ECO:0000259" key="9">
    <source>
        <dbReference type="PROSITE" id="PS51012"/>
    </source>
</evidence>
<evidence type="ECO:0000256" key="2">
    <source>
        <dbReference type="ARBA" id="ARBA00007783"/>
    </source>
</evidence>
<evidence type="ECO:0000256" key="8">
    <source>
        <dbReference type="SAM" id="Phobius"/>
    </source>
</evidence>
<reference evidence="11" key="1">
    <citation type="journal article" date="2019" name="Int. J. Syst. Evol. Microbiol.">
        <title>The Global Catalogue of Microorganisms (GCM) 10K type strain sequencing project: providing services to taxonomists for standard genome sequencing and annotation.</title>
        <authorList>
            <consortium name="The Broad Institute Genomics Platform"/>
            <consortium name="The Broad Institute Genome Sequencing Center for Infectious Disease"/>
            <person name="Wu L."/>
            <person name="Ma J."/>
        </authorList>
    </citation>
    <scope>NUCLEOTIDE SEQUENCE [LARGE SCALE GENOMIC DNA]</scope>
    <source>
        <strain evidence="11">NBRC 102407</strain>
    </source>
</reference>
<feature type="transmembrane region" description="Helical" evidence="8">
    <location>
        <begin position="185"/>
        <end position="209"/>
    </location>
</feature>
<evidence type="ECO:0000256" key="5">
    <source>
        <dbReference type="ARBA" id="ARBA00022692"/>
    </source>
</evidence>
<keyword evidence="5 8" id="KW-0812">Transmembrane</keyword>
<evidence type="ECO:0000256" key="1">
    <source>
        <dbReference type="ARBA" id="ARBA00004651"/>
    </source>
</evidence>
<feature type="domain" description="ABC transmembrane type-2" evidence="9">
    <location>
        <begin position="144"/>
        <end position="379"/>
    </location>
</feature>
<comment type="subcellular location">
    <subcellularLocation>
        <location evidence="1">Cell membrane</location>
        <topology evidence="1">Multi-pass membrane protein</topology>
    </subcellularLocation>
</comment>
<dbReference type="PANTHER" id="PTHR30294:SF47">
    <property type="entry name" value="INNER MEMBRANE TRANSPORT PERMEASE YHHJ"/>
    <property type="match status" value="1"/>
</dbReference>
<dbReference type="PANTHER" id="PTHR30294">
    <property type="entry name" value="MEMBRANE COMPONENT OF ABC TRANSPORTER YHHJ-RELATED"/>
    <property type="match status" value="1"/>
</dbReference>
<dbReference type="InterPro" id="IPR051449">
    <property type="entry name" value="ABC-2_transporter_component"/>
</dbReference>
<keyword evidence="11" id="KW-1185">Reference proteome</keyword>
<dbReference type="Proteomes" id="UP001157167">
    <property type="component" value="Unassembled WGS sequence"/>
</dbReference>
<evidence type="ECO:0000313" key="10">
    <source>
        <dbReference type="EMBL" id="GLT23370.1"/>
    </source>
</evidence>
<evidence type="ECO:0000256" key="3">
    <source>
        <dbReference type="ARBA" id="ARBA00022448"/>
    </source>
</evidence>
<keyword evidence="7 8" id="KW-0472">Membrane</keyword>
<dbReference type="RefSeq" id="WP_284188575.1">
    <property type="nucleotide sequence ID" value="NZ_BSPX01000045.1"/>
</dbReference>
<dbReference type="Gene3D" id="3.40.1710.10">
    <property type="entry name" value="abc type-2 transporter like domain"/>
    <property type="match status" value="1"/>
</dbReference>
<evidence type="ECO:0000256" key="6">
    <source>
        <dbReference type="ARBA" id="ARBA00022989"/>
    </source>
</evidence>
<keyword evidence="3" id="KW-0813">Transport</keyword>
<comment type="similarity">
    <text evidence="2">Belongs to the ABC-2 integral membrane protein family.</text>
</comment>
<keyword evidence="6 8" id="KW-1133">Transmembrane helix</keyword>
<dbReference type="EMBL" id="BSPX01000045">
    <property type="protein sequence ID" value="GLT23370.1"/>
    <property type="molecule type" value="Genomic_DNA"/>
</dbReference>
<dbReference type="PROSITE" id="PS51012">
    <property type="entry name" value="ABC_TM2"/>
    <property type="match status" value="1"/>
</dbReference>
<gene>
    <name evidence="10" type="ORF">GCM10007933_28350</name>
</gene>
<dbReference type="InterPro" id="IPR047817">
    <property type="entry name" value="ABC2_TM_bact-type"/>
</dbReference>
<sequence length="381" mass="41460">MNGFFSIAGLRRLRVMTWKELLQLLRDTALMVFFLYSFTGDIYVAASGVSMQLRDAALAVLDGDRSFASRELASRFQPPYFKPAGEAASPDASLRLLDRGDAMAVLDIPPRFEERLTRGEQVPVQLQVDTTNSVLGFLASSYAAQIVGRYAGEVAMLREGLAGSGGPMIEAETRIWYNPNQYDPWFMGISELLTVVTLFSILLPAAAMVREKERGTIEQLMVTPLTPFQILFPKVIAMTLAIVAGTAIALFGVLGPVFDLPMRGSLAAFFLITALYVFTTAGLGLLAATVSRNLAQVGMLTIVILMPMLLLSGAWTPLEAMPPWMRLAAGFSPLHYYLDSAYGILLKGAGMDLLWDSVLAMGALGVTIFGIGMARFNRQFG</sequence>
<proteinExistence type="inferred from homology"/>
<feature type="transmembrane region" description="Helical" evidence="8">
    <location>
        <begin position="230"/>
        <end position="254"/>
    </location>
</feature>
<feature type="transmembrane region" description="Helical" evidence="8">
    <location>
        <begin position="297"/>
        <end position="315"/>
    </location>
</feature>
<dbReference type="InterPro" id="IPR013525">
    <property type="entry name" value="ABC2_TM"/>
</dbReference>
<accession>A0ABQ6FF46</accession>